<proteinExistence type="predicted"/>
<gene>
    <name evidence="1" type="ORF">DFO77_13917</name>
</gene>
<dbReference type="InterPro" id="IPR027271">
    <property type="entry name" value="Acetolactate_synth/TF_NikR_C"/>
</dbReference>
<name>A0A2T0XP47_9BACT</name>
<dbReference type="RefSeq" id="WP_106152669.1">
    <property type="nucleotide sequence ID" value="NZ_PVTS01000005.1"/>
</dbReference>
<dbReference type="Proteomes" id="UP000252733">
    <property type="component" value="Unassembled WGS sequence"/>
</dbReference>
<comment type="caution">
    <text evidence="1">The sequence shown here is derived from an EMBL/GenBank/DDBJ whole genome shotgun (WGS) entry which is preliminary data.</text>
</comment>
<dbReference type="Gene3D" id="3.30.70.1150">
    <property type="entry name" value="ACT-like. Chain A, domain 2"/>
    <property type="match status" value="1"/>
</dbReference>
<evidence type="ECO:0000313" key="1">
    <source>
        <dbReference type="EMBL" id="RCW27015.1"/>
    </source>
</evidence>
<sequence>MAKINEHIIGIHVEDRFDEAQQVQEILTRYGCSIKTRLGLHNTNGNNCSQGGIIILQLIPDNEKAQLLINAMKKLEGVEVKEMVF</sequence>
<accession>A0A2T0XP47</accession>
<dbReference type="OrthoDB" id="1121298at2"/>
<keyword evidence="2" id="KW-1185">Reference proteome</keyword>
<dbReference type="STRING" id="1168289.GCA_000259075_03924"/>
<dbReference type="EMBL" id="QPIZ01000039">
    <property type="protein sequence ID" value="RCW27015.1"/>
    <property type="molecule type" value="Genomic_DNA"/>
</dbReference>
<evidence type="ECO:0000313" key="2">
    <source>
        <dbReference type="Proteomes" id="UP000252733"/>
    </source>
</evidence>
<evidence type="ECO:0008006" key="3">
    <source>
        <dbReference type="Google" id="ProtNLM"/>
    </source>
</evidence>
<reference evidence="1 2" key="1">
    <citation type="submission" date="2018-07" db="EMBL/GenBank/DDBJ databases">
        <title>Freshwater and sediment microbial communities from various areas in North America, analyzing microbe dynamics in response to fracking.</title>
        <authorList>
            <person name="Lamendella R."/>
        </authorList>
    </citation>
    <scope>NUCLEOTIDE SEQUENCE [LARGE SCALE GENOMIC DNA]</scope>
    <source>
        <strain evidence="1 2">160A</strain>
    </source>
</reference>
<dbReference type="InterPro" id="IPR045865">
    <property type="entry name" value="ACT-like_dom_sf"/>
</dbReference>
<protein>
    <recommendedName>
        <fullName evidence="3">Iron-only hydrogenase system regulator</fullName>
    </recommendedName>
</protein>
<dbReference type="AlphaFoldDB" id="A0A2T0XP47"/>
<dbReference type="SUPFAM" id="SSF55021">
    <property type="entry name" value="ACT-like"/>
    <property type="match status" value="1"/>
</dbReference>
<organism evidence="1 2">
    <name type="scientific">Marinilabilia salmonicolor</name>
    <dbReference type="NCBI Taxonomy" id="989"/>
    <lineage>
        <taxon>Bacteria</taxon>
        <taxon>Pseudomonadati</taxon>
        <taxon>Bacteroidota</taxon>
        <taxon>Bacteroidia</taxon>
        <taxon>Marinilabiliales</taxon>
        <taxon>Marinilabiliaceae</taxon>
        <taxon>Marinilabilia</taxon>
    </lineage>
</organism>